<dbReference type="Pfam" id="PF09799">
    <property type="entry name" value="Transmemb_17"/>
    <property type="match status" value="1"/>
</dbReference>
<dbReference type="Proteomes" id="UP001445076">
    <property type="component" value="Unassembled WGS sequence"/>
</dbReference>
<feature type="transmembrane region" description="Helical" evidence="5">
    <location>
        <begin position="112"/>
        <end position="134"/>
    </location>
</feature>
<accession>A0AAW0WZS2</accession>
<evidence type="ECO:0000313" key="7">
    <source>
        <dbReference type="Proteomes" id="UP001445076"/>
    </source>
</evidence>
<evidence type="ECO:0000313" key="6">
    <source>
        <dbReference type="EMBL" id="KAK8737775.1"/>
    </source>
</evidence>
<evidence type="ECO:0000256" key="3">
    <source>
        <dbReference type="ARBA" id="ARBA00022989"/>
    </source>
</evidence>
<organism evidence="6 7">
    <name type="scientific">Cherax quadricarinatus</name>
    <name type="common">Australian red claw crayfish</name>
    <dbReference type="NCBI Taxonomy" id="27406"/>
    <lineage>
        <taxon>Eukaryota</taxon>
        <taxon>Metazoa</taxon>
        <taxon>Ecdysozoa</taxon>
        <taxon>Arthropoda</taxon>
        <taxon>Crustacea</taxon>
        <taxon>Multicrustacea</taxon>
        <taxon>Malacostraca</taxon>
        <taxon>Eumalacostraca</taxon>
        <taxon>Eucarida</taxon>
        <taxon>Decapoda</taxon>
        <taxon>Pleocyemata</taxon>
        <taxon>Astacidea</taxon>
        <taxon>Parastacoidea</taxon>
        <taxon>Parastacidae</taxon>
        <taxon>Cherax</taxon>
    </lineage>
</organism>
<keyword evidence="3 5" id="KW-1133">Transmembrane helix</keyword>
<keyword evidence="2 5" id="KW-0812">Transmembrane</keyword>
<name>A0AAW0WZS2_CHEQU</name>
<keyword evidence="7" id="KW-1185">Reference proteome</keyword>
<dbReference type="GO" id="GO:0016020">
    <property type="term" value="C:membrane"/>
    <property type="evidence" value="ECO:0007669"/>
    <property type="project" value="UniProtKB-SubCell"/>
</dbReference>
<dbReference type="EMBL" id="JARKIK010000041">
    <property type="protein sequence ID" value="KAK8737775.1"/>
    <property type="molecule type" value="Genomic_DNA"/>
</dbReference>
<comment type="caution">
    <text evidence="6">The sequence shown here is derived from an EMBL/GenBank/DDBJ whole genome shotgun (WGS) entry which is preliminary data.</text>
</comment>
<evidence type="ECO:0000256" key="1">
    <source>
        <dbReference type="ARBA" id="ARBA00004141"/>
    </source>
</evidence>
<gene>
    <name evidence="6" type="ORF">OTU49_004234</name>
</gene>
<dbReference type="PANTHER" id="PTHR13531:SF0">
    <property type="entry name" value="GEO07735P1-RELATED"/>
    <property type="match status" value="1"/>
</dbReference>
<evidence type="ECO:0000256" key="5">
    <source>
        <dbReference type="SAM" id="Phobius"/>
    </source>
</evidence>
<feature type="transmembrane region" description="Helical" evidence="5">
    <location>
        <begin position="79"/>
        <end position="100"/>
    </location>
</feature>
<dbReference type="GO" id="GO:0035869">
    <property type="term" value="C:ciliary transition zone"/>
    <property type="evidence" value="ECO:0007669"/>
    <property type="project" value="TreeGrafter"/>
</dbReference>
<sequence>MLPRESQSSLPYQILLYLNGWYLAVFLVVEVLIFAFKTFVLPYPPGNIVAEVFLLIFFGATESVRIFMGKKGNLTERIISLVMSIIFTAPSVLAMLYLLLWQTYVLRLEVVLVSVAIVFEGIELLFALLAVVTISKSG</sequence>
<proteinExistence type="predicted"/>
<dbReference type="GO" id="GO:1905515">
    <property type="term" value="P:non-motile cilium assembly"/>
    <property type="evidence" value="ECO:0007669"/>
    <property type="project" value="TreeGrafter"/>
</dbReference>
<evidence type="ECO:0000256" key="4">
    <source>
        <dbReference type="ARBA" id="ARBA00023136"/>
    </source>
</evidence>
<protein>
    <recommendedName>
        <fullName evidence="8">Transmembrane protein 216</fullName>
    </recommendedName>
</protein>
<feature type="transmembrane region" description="Helical" evidence="5">
    <location>
        <begin position="12"/>
        <end position="36"/>
    </location>
</feature>
<evidence type="ECO:0000256" key="2">
    <source>
        <dbReference type="ARBA" id="ARBA00022692"/>
    </source>
</evidence>
<dbReference type="AlphaFoldDB" id="A0AAW0WZS2"/>
<reference evidence="6 7" key="1">
    <citation type="journal article" date="2024" name="BMC Genomics">
        <title>Genome assembly of redclaw crayfish (Cherax quadricarinatus) provides insights into its immune adaptation and hypoxia tolerance.</title>
        <authorList>
            <person name="Liu Z."/>
            <person name="Zheng J."/>
            <person name="Li H."/>
            <person name="Fang K."/>
            <person name="Wang S."/>
            <person name="He J."/>
            <person name="Zhou D."/>
            <person name="Weng S."/>
            <person name="Chi M."/>
            <person name="Gu Z."/>
            <person name="He J."/>
            <person name="Li F."/>
            <person name="Wang M."/>
        </authorList>
    </citation>
    <scope>NUCLEOTIDE SEQUENCE [LARGE SCALE GENOMIC DNA]</scope>
    <source>
        <strain evidence="6">ZL_2023a</strain>
    </source>
</reference>
<dbReference type="InterPro" id="IPR019184">
    <property type="entry name" value="Uncharacterised_TM-17"/>
</dbReference>
<dbReference type="PANTHER" id="PTHR13531">
    <property type="entry name" value="GEO07735P1-RELATED-RELATED"/>
    <property type="match status" value="1"/>
</dbReference>
<evidence type="ECO:0008006" key="8">
    <source>
        <dbReference type="Google" id="ProtNLM"/>
    </source>
</evidence>
<keyword evidence="4 5" id="KW-0472">Membrane</keyword>
<comment type="subcellular location">
    <subcellularLocation>
        <location evidence="1">Membrane</location>
        <topology evidence="1">Multi-pass membrane protein</topology>
    </subcellularLocation>
</comment>